<reference evidence="7" key="2">
    <citation type="submission" date="2023-06" db="EMBL/GenBank/DDBJ databases">
        <authorList>
            <consortium name="Lawrence Berkeley National Laboratory"/>
            <person name="Haridas S."/>
            <person name="Hensen N."/>
            <person name="Bonometti L."/>
            <person name="Westerberg I."/>
            <person name="Brannstrom I.O."/>
            <person name="Guillou S."/>
            <person name="Cros-Aarteil S."/>
            <person name="Calhoun S."/>
            <person name="Kuo A."/>
            <person name="Mondo S."/>
            <person name="Pangilinan J."/>
            <person name="Riley R."/>
            <person name="Labutti K."/>
            <person name="Andreopoulos B."/>
            <person name="Lipzen A."/>
            <person name="Chen C."/>
            <person name="Yanf M."/>
            <person name="Daum C."/>
            <person name="Ng V."/>
            <person name="Clum A."/>
            <person name="Steindorff A."/>
            <person name="Ohm R."/>
            <person name="Martin F."/>
            <person name="Silar P."/>
            <person name="Natvig D."/>
            <person name="Lalanne C."/>
            <person name="Gautier V."/>
            <person name="Ament-Velasquez S.L."/>
            <person name="Kruys A."/>
            <person name="Hutchinson M.I."/>
            <person name="Powell A.J."/>
            <person name="Barry K."/>
            <person name="Miller A.N."/>
            <person name="Grigoriev I.V."/>
            <person name="Debuchy R."/>
            <person name="Gladieux P."/>
            <person name="Thoren M.H."/>
            <person name="Johannesson H."/>
        </authorList>
    </citation>
    <scope>NUCLEOTIDE SEQUENCE</scope>
    <source>
        <strain evidence="7">CBS 955.72</strain>
    </source>
</reference>
<feature type="domain" description="Metallo-beta-lactamase" evidence="6">
    <location>
        <begin position="48"/>
        <end position="144"/>
    </location>
</feature>
<dbReference type="InterPro" id="IPR051013">
    <property type="entry name" value="MBL_superfamily_lactonases"/>
</dbReference>
<dbReference type="GO" id="GO:0046872">
    <property type="term" value="F:metal ion binding"/>
    <property type="evidence" value="ECO:0007669"/>
    <property type="project" value="UniProtKB-KW"/>
</dbReference>
<evidence type="ECO:0000256" key="4">
    <source>
        <dbReference type="ARBA" id="ARBA00022801"/>
    </source>
</evidence>
<keyword evidence="3" id="KW-0479">Metal-binding</keyword>
<evidence type="ECO:0000259" key="6">
    <source>
        <dbReference type="Pfam" id="PF00753"/>
    </source>
</evidence>
<comment type="similarity">
    <text evidence="2">Belongs to the metallo-beta-lactamase superfamily.</text>
</comment>
<name>A0AAJ0HKF8_9PEZI</name>
<evidence type="ECO:0000313" key="8">
    <source>
        <dbReference type="Proteomes" id="UP001275084"/>
    </source>
</evidence>
<evidence type="ECO:0000256" key="2">
    <source>
        <dbReference type="ARBA" id="ARBA00007749"/>
    </source>
</evidence>
<evidence type="ECO:0000313" key="7">
    <source>
        <dbReference type="EMBL" id="KAK3356556.1"/>
    </source>
</evidence>
<dbReference type="EMBL" id="JAUIQD010000003">
    <property type="protein sequence ID" value="KAK3356556.1"/>
    <property type="molecule type" value="Genomic_DNA"/>
</dbReference>
<dbReference type="InterPro" id="IPR001279">
    <property type="entry name" value="Metallo-B-lactamas"/>
</dbReference>
<evidence type="ECO:0000256" key="1">
    <source>
        <dbReference type="ARBA" id="ARBA00001947"/>
    </source>
</evidence>
<dbReference type="GO" id="GO:0016787">
    <property type="term" value="F:hydrolase activity"/>
    <property type="evidence" value="ECO:0007669"/>
    <property type="project" value="UniProtKB-KW"/>
</dbReference>
<dbReference type="AlphaFoldDB" id="A0AAJ0HKF8"/>
<evidence type="ECO:0000256" key="3">
    <source>
        <dbReference type="ARBA" id="ARBA00022723"/>
    </source>
</evidence>
<dbReference type="SUPFAM" id="SSF56281">
    <property type="entry name" value="Metallo-hydrolase/oxidoreductase"/>
    <property type="match status" value="1"/>
</dbReference>
<sequence length="331" mass="36598">MSLFKTPLESQDSSLATVSLHALSAGHFSLPEEQFVRPASPGARKTVPSLCFLLQHTCASSGNTTRIVFDLGLRRDVKRYSEPIQRHVSTRQPMSTDPDVVKSLRAGGLTPNDIDVVIYSHVHWDHVGEPRDFLRSTFVVGHGSVDVLAGKSSTLRGGHSFFEADLLDLSRTIELLDPICNQDEIEDGKIASSLSSTSANFSRPWQALDIFPSALDIFNDGSLYIVDAPGHLTGHVNLLALIKDGGGVIRWVYLAGDACHDRRIMRHEREISEWHDASGHLCCIHADRPKAEATIERIRALETNGVEVIFAHDVEWEKQTGNQKRFFGSAQ</sequence>
<dbReference type="PANTHER" id="PTHR42978">
    <property type="entry name" value="QUORUM-QUENCHING LACTONASE YTNP-RELATED-RELATED"/>
    <property type="match status" value="1"/>
</dbReference>
<dbReference type="Pfam" id="PF00753">
    <property type="entry name" value="Lactamase_B"/>
    <property type="match status" value="1"/>
</dbReference>
<comment type="caution">
    <text evidence="7">The sequence shown here is derived from an EMBL/GenBank/DDBJ whole genome shotgun (WGS) entry which is preliminary data.</text>
</comment>
<gene>
    <name evidence="7" type="ORF">B0T25DRAFT_451088</name>
</gene>
<proteinExistence type="inferred from homology"/>
<comment type="cofactor">
    <cofactor evidence="1">
        <name>Zn(2+)</name>
        <dbReference type="ChEBI" id="CHEBI:29105"/>
    </cofactor>
</comment>
<dbReference type="CDD" id="cd07730">
    <property type="entry name" value="metallo-hydrolase-like_MBL-fold"/>
    <property type="match status" value="1"/>
</dbReference>
<reference evidence="7" key="1">
    <citation type="journal article" date="2023" name="Mol. Phylogenet. Evol.">
        <title>Genome-scale phylogeny and comparative genomics of the fungal order Sordariales.</title>
        <authorList>
            <person name="Hensen N."/>
            <person name="Bonometti L."/>
            <person name="Westerberg I."/>
            <person name="Brannstrom I.O."/>
            <person name="Guillou S."/>
            <person name="Cros-Aarteil S."/>
            <person name="Calhoun S."/>
            <person name="Haridas S."/>
            <person name="Kuo A."/>
            <person name="Mondo S."/>
            <person name="Pangilinan J."/>
            <person name="Riley R."/>
            <person name="LaButti K."/>
            <person name="Andreopoulos B."/>
            <person name="Lipzen A."/>
            <person name="Chen C."/>
            <person name="Yan M."/>
            <person name="Daum C."/>
            <person name="Ng V."/>
            <person name="Clum A."/>
            <person name="Steindorff A."/>
            <person name="Ohm R.A."/>
            <person name="Martin F."/>
            <person name="Silar P."/>
            <person name="Natvig D.O."/>
            <person name="Lalanne C."/>
            <person name="Gautier V."/>
            <person name="Ament-Velasquez S.L."/>
            <person name="Kruys A."/>
            <person name="Hutchinson M.I."/>
            <person name="Powell A.J."/>
            <person name="Barry K."/>
            <person name="Miller A.N."/>
            <person name="Grigoriev I.V."/>
            <person name="Debuchy R."/>
            <person name="Gladieux P."/>
            <person name="Hiltunen Thoren M."/>
            <person name="Johannesson H."/>
        </authorList>
    </citation>
    <scope>NUCLEOTIDE SEQUENCE</scope>
    <source>
        <strain evidence="7">CBS 955.72</strain>
    </source>
</reference>
<evidence type="ECO:0000256" key="5">
    <source>
        <dbReference type="ARBA" id="ARBA00022833"/>
    </source>
</evidence>
<keyword evidence="5" id="KW-0862">Zinc</keyword>
<dbReference type="Gene3D" id="3.60.15.10">
    <property type="entry name" value="Ribonuclease Z/Hydroxyacylglutathione hydrolase-like"/>
    <property type="match status" value="1"/>
</dbReference>
<accession>A0AAJ0HKF8</accession>
<dbReference type="InterPro" id="IPR036866">
    <property type="entry name" value="RibonucZ/Hydroxyglut_hydro"/>
</dbReference>
<protein>
    <submittedName>
        <fullName evidence="7">Beta-lactamase-like protein</fullName>
    </submittedName>
</protein>
<keyword evidence="8" id="KW-1185">Reference proteome</keyword>
<dbReference type="PANTHER" id="PTHR42978:SF2">
    <property type="entry name" value="102 KBASES UNSTABLE REGION: FROM 1 TO 119443"/>
    <property type="match status" value="1"/>
</dbReference>
<organism evidence="7 8">
    <name type="scientific">Lasiosphaeria hispida</name>
    <dbReference type="NCBI Taxonomy" id="260671"/>
    <lineage>
        <taxon>Eukaryota</taxon>
        <taxon>Fungi</taxon>
        <taxon>Dikarya</taxon>
        <taxon>Ascomycota</taxon>
        <taxon>Pezizomycotina</taxon>
        <taxon>Sordariomycetes</taxon>
        <taxon>Sordariomycetidae</taxon>
        <taxon>Sordariales</taxon>
        <taxon>Lasiosphaeriaceae</taxon>
        <taxon>Lasiosphaeria</taxon>
    </lineage>
</organism>
<keyword evidence="4" id="KW-0378">Hydrolase</keyword>
<dbReference type="Proteomes" id="UP001275084">
    <property type="component" value="Unassembled WGS sequence"/>
</dbReference>